<dbReference type="RefSeq" id="WP_207657416.1">
    <property type="nucleotide sequence ID" value="NZ_QNRX01000002.1"/>
</dbReference>
<gene>
    <name evidence="2" type="ORF">DES36_10224</name>
</gene>
<organism evidence="2 3">
    <name type="scientific">Alkalibaculum bacchi</name>
    <dbReference type="NCBI Taxonomy" id="645887"/>
    <lineage>
        <taxon>Bacteria</taxon>
        <taxon>Bacillati</taxon>
        <taxon>Bacillota</taxon>
        <taxon>Clostridia</taxon>
        <taxon>Eubacteriales</taxon>
        <taxon>Eubacteriaceae</taxon>
        <taxon>Alkalibaculum</taxon>
    </lineage>
</organism>
<protein>
    <recommendedName>
        <fullName evidence="4">Glycine zipper family protein</fullName>
    </recommendedName>
</protein>
<name>A0A366IFI8_9FIRM</name>
<evidence type="ECO:0000313" key="3">
    <source>
        <dbReference type="Proteomes" id="UP000253490"/>
    </source>
</evidence>
<dbReference type="AlphaFoldDB" id="A0A366IFI8"/>
<accession>A0A366IFI8</accession>
<sequence length="153" mass="17424">MESDHLKRLHRNIEVLKSILTDKEVKKLDFDLLQRVIIRLNSFDCNECGRYLQEIDEHTKMLIEKGNPVDKSDFKEYHKKMSGIISHLEKEHKLVREGYYMSVYMSIGMSIGLVFGLSIFENNIALGLPIGMSIGIAIGSGLDADAKKKGRII</sequence>
<comment type="caution">
    <text evidence="2">The sequence shown here is derived from an EMBL/GenBank/DDBJ whole genome shotgun (WGS) entry which is preliminary data.</text>
</comment>
<keyword evidence="3" id="KW-1185">Reference proteome</keyword>
<evidence type="ECO:0008006" key="4">
    <source>
        <dbReference type="Google" id="ProtNLM"/>
    </source>
</evidence>
<evidence type="ECO:0000256" key="1">
    <source>
        <dbReference type="SAM" id="Phobius"/>
    </source>
</evidence>
<feature type="transmembrane region" description="Helical" evidence="1">
    <location>
        <begin position="99"/>
        <end position="120"/>
    </location>
</feature>
<keyword evidence="1" id="KW-1133">Transmembrane helix</keyword>
<reference evidence="2 3" key="1">
    <citation type="submission" date="2018-06" db="EMBL/GenBank/DDBJ databases">
        <title>Genomic Encyclopedia of Type Strains, Phase IV (KMG-IV): sequencing the most valuable type-strain genomes for metagenomic binning, comparative biology and taxonomic classification.</title>
        <authorList>
            <person name="Goeker M."/>
        </authorList>
    </citation>
    <scope>NUCLEOTIDE SEQUENCE [LARGE SCALE GENOMIC DNA]</scope>
    <source>
        <strain evidence="2 3">DSM 22112</strain>
    </source>
</reference>
<evidence type="ECO:0000313" key="2">
    <source>
        <dbReference type="EMBL" id="RBP68886.1"/>
    </source>
</evidence>
<keyword evidence="1" id="KW-0472">Membrane</keyword>
<dbReference type="EMBL" id="QNRX01000002">
    <property type="protein sequence ID" value="RBP68886.1"/>
    <property type="molecule type" value="Genomic_DNA"/>
</dbReference>
<proteinExistence type="predicted"/>
<keyword evidence="1" id="KW-0812">Transmembrane</keyword>
<dbReference type="Proteomes" id="UP000253490">
    <property type="component" value="Unassembled WGS sequence"/>
</dbReference>
<feature type="transmembrane region" description="Helical" evidence="1">
    <location>
        <begin position="126"/>
        <end position="144"/>
    </location>
</feature>